<evidence type="ECO:0000256" key="1">
    <source>
        <dbReference type="ARBA" id="ARBA00005417"/>
    </source>
</evidence>
<dbReference type="GO" id="GO:0005524">
    <property type="term" value="F:ATP binding"/>
    <property type="evidence" value="ECO:0007669"/>
    <property type="project" value="UniProtKB-KW"/>
</dbReference>
<sequence>MLKVTNLETVYSDIIQALRGISFEVPTGSIVTLLGANGAGKTTTINAISGFRESLDLKIEDGVIEFEGRIINDEKPHGVVARGIVQVPEGRKIFAELTVDENLLVGSYRIKDRSKYGRMRDMVYDYFPALASRRNQQAGYLSGGEQQMLAIGRALLAEPRLMMLDEPSLGLGPIVVREIFDIIRRINADQGVSVLLVEQNATIALSIAAYGYILENGRIVMEGPSEKLKADRDIREFYLGLTDIGAKKTFRDVKHYKRRKRWLS</sequence>
<dbReference type="PROSITE" id="PS00211">
    <property type="entry name" value="ABC_TRANSPORTER_1"/>
    <property type="match status" value="1"/>
</dbReference>
<dbReference type="InterPro" id="IPR052156">
    <property type="entry name" value="BCAA_Transport_ATP-bd_LivF"/>
</dbReference>
<keyword evidence="4 7" id="KW-0067">ATP-binding</keyword>
<accession>A0A7C4EV74</accession>
<dbReference type="EMBL" id="DTGT01000239">
    <property type="protein sequence ID" value="HGH61154.1"/>
    <property type="molecule type" value="Genomic_DNA"/>
</dbReference>
<proteinExistence type="inferred from homology"/>
<dbReference type="GO" id="GO:0015807">
    <property type="term" value="P:L-amino acid transport"/>
    <property type="evidence" value="ECO:0007669"/>
    <property type="project" value="TreeGrafter"/>
</dbReference>
<dbReference type="GO" id="GO:0016887">
    <property type="term" value="F:ATP hydrolysis activity"/>
    <property type="evidence" value="ECO:0007669"/>
    <property type="project" value="InterPro"/>
</dbReference>
<dbReference type="PROSITE" id="PS50893">
    <property type="entry name" value="ABC_TRANSPORTER_2"/>
    <property type="match status" value="1"/>
</dbReference>
<dbReference type="Gene3D" id="3.40.50.300">
    <property type="entry name" value="P-loop containing nucleotide triphosphate hydrolases"/>
    <property type="match status" value="1"/>
</dbReference>
<dbReference type="PANTHER" id="PTHR43820">
    <property type="entry name" value="HIGH-AFFINITY BRANCHED-CHAIN AMINO ACID TRANSPORT ATP-BINDING PROTEIN LIVF"/>
    <property type="match status" value="1"/>
</dbReference>
<dbReference type="InterPro" id="IPR003439">
    <property type="entry name" value="ABC_transporter-like_ATP-bd"/>
</dbReference>
<reference evidence="7" key="1">
    <citation type="journal article" date="2020" name="mSystems">
        <title>Genome- and Community-Level Interaction Insights into Carbon Utilization and Element Cycling Functions of Hydrothermarchaeota in Hydrothermal Sediment.</title>
        <authorList>
            <person name="Zhou Z."/>
            <person name="Liu Y."/>
            <person name="Xu W."/>
            <person name="Pan J."/>
            <person name="Luo Z.H."/>
            <person name="Li M."/>
        </authorList>
    </citation>
    <scope>NUCLEOTIDE SEQUENCE [LARGE SCALE GENOMIC DNA]</scope>
    <source>
        <strain evidence="7">SpSt-769</strain>
    </source>
</reference>
<comment type="caution">
    <text evidence="7">The sequence shown here is derived from an EMBL/GenBank/DDBJ whole genome shotgun (WGS) entry which is preliminary data.</text>
</comment>
<keyword evidence="5" id="KW-0029">Amino-acid transport</keyword>
<dbReference type="GO" id="GO:0015658">
    <property type="term" value="F:branched-chain amino acid transmembrane transporter activity"/>
    <property type="evidence" value="ECO:0007669"/>
    <property type="project" value="TreeGrafter"/>
</dbReference>
<dbReference type="InterPro" id="IPR017871">
    <property type="entry name" value="ABC_transporter-like_CS"/>
</dbReference>
<gene>
    <name evidence="7" type="ORF">ENV54_07645</name>
</gene>
<dbReference type="InterPro" id="IPR027417">
    <property type="entry name" value="P-loop_NTPase"/>
</dbReference>
<dbReference type="CDD" id="cd03224">
    <property type="entry name" value="ABC_TM1139_LivF_branched"/>
    <property type="match status" value="1"/>
</dbReference>
<dbReference type="SUPFAM" id="SSF52540">
    <property type="entry name" value="P-loop containing nucleoside triphosphate hydrolases"/>
    <property type="match status" value="1"/>
</dbReference>
<dbReference type="InterPro" id="IPR003593">
    <property type="entry name" value="AAA+_ATPase"/>
</dbReference>
<dbReference type="SMART" id="SM00382">
    <property type="entry name" value="AAA"/>
    <property type="match status" value="1"/>
</dbReference>
<name>A0A7C4EV74_9BACT</name>
<evidence type="ECO:0000256" key="2">
    <source>
        <dbReference type="ARBA" id="ARBA00022448"/>
    </source>
</evidence>
<evidence type="ECO:0000259" key="6">
    <source>
        <dbReference type="PROSITE" id="PS50893"/>
    </source>
</evidence>
<protein>
    <submittedName>
        <fullName evidence="7">ABC transporter ATP-binding protein</fullName>
    </submittedName>
</protein>
<keyword evidence="2" id="KW-0813">Transport</keyword>
<feature type="domain" description="ABC transporter" evidence="6">
    <location>
        <begin position="2"/>
        <end position="241"/>
    </location>
</feature>
<keyword evidence="3" id="KW-0547">Nucleotide-binding</keyword>
<evidence type="ECO:0000256" key="5">
    <source>
        <dbReference type="ARBA" id="ARBA00022970"/>
    </source>
</evidence>
<evidence type="ECO:0000313" key="7">
    <source>
        <dbReference type="EMBL" id="HGH61154.1"/>
    </source>
</evidence>
<dbReference type="Pfam" id="PF00005">
    <property type="entry name" value="ABC_tran"/>
    <property type="match status" value="1"/>
</dbReference>
<organism evidence="7">
    <name type="scientific">Desulfomonile tiedjei</name>
    <dbReference type="NCBI Taxonomy" id="2358"/>
    <lineage>
        <taxon>Bacteria</taxon>
        <taxon>Pseudomonadati</taxon>
        <taxon>Thermodesulfobacteriota</taxon>
        <taxon>Desulfomonilia</taxon>
        <taxon>Desulfomonilales</taxon>
        <taxon>Desulfomonilaceae</taxon>
        <taxon>Desulfomonile</taxon>
    </lineage>
</organism>
<evidence type="ECO:0000256" key="4">
    <source>
        <dbReference type="ARBA" id="ARBA00022840"/>
    </source>
</evidence>
<evidence type="ECO:0000256" key="3">
    <source>
        <dbReference type="ARBA" id="ARBA00022741"/>
    </source>
</evidence>
<dbReference type="PANTHER" id="PTHR43820:SF8">
    <property type="entry name" value="ABC TRANSPORTER SUBSTRATE-BINDING PROTEIN"/>
    <property type="match status" value="1"/>
</dbReference>
<dbReference type="AlphaFoldDB" id="A0A7C4EV74"/>
<comment type="similarity">
    <text evidence="1">Belongs to the ABC transporter superfamily.</text>
</comment>